<keyword evidence="1 2" id="KW-0238">DNA-binding</keyword>
<dbReference type="PRINTS" id="PR00455">
    <property type="entry name" value="HTHTETR"/>
</dbReference>
<dbReference type="RefSeq" id="WP_128630562.1">
    <property type="nucleotide sequence ID" value="NZ_RRCN01000001.1"/>
</dbReference>
<dbReference type="PROSITE" id="PS50977">
    <property type="entry name" value="HTH_TETR_2"/>
    <property type="match status" value="1"/>
</dbReference>
<accession>A0A3P3TY91</accession>
<dbReference type="SUPFAM" id="SSF48498">
    <property type="entry name" value="Tetracyclin repressor-like, C-terminal domain"/>
    <property type="match status" value="1"/>
</dbReference>
<feature type="DNA-binding region" description="H-T-H motif" evidence="2">
    <location>
        <begin position="88"/>
        <end position="107"/>
    </location>
</feature>
<dbReference type="InterPro" id="IPR009057">
    <property type="entry name" value="Homeodomain-like_sf"/>
</dbReference>
<dbReference type="AlphaFoldDB" id="A0A3P3TY91"/>
<evidence type="ECO:0000313" key="5">
    <source>
        <dbReference type="Proteomes" id="UP000267017"/>
    </source>
</evidence>
<dbReference type="Proteomes" id="UP000267017">
    <property type="component" value="Unassembled WGS sequence"/>
</dbReference>
<evidence type="ECO:0000256" key="1">
    <source>
        <dbReference type="ARBA" id="ARBA00023125"/>
    </source>
</evidence>
<comment type="caution">
    <text evidence="4">The sequence shown here is derived from an EMBL/GenBank/DDBJ whole genome shotgun (WGS) entry which is preliminary data.</text>
</comment>
<dbReference type="Gene3D" id="1.10.10.60">
    <property type="entry name" value="Homeodomain-like"/>
    <property type="match status" value="1"/>
</dbReference>
<evidence type="ECO:0000313" key="4">
    <source>
        <dbReference type="EMBL" id="RRJ62676.1"/>
    </source>
</evidence>
<sequence>MNHHDKIIQALMDLAARLPADKISYEDVARAAGVHWTTVRRHLGGKKEMRALLASRGPEPESAHADTRTRVLDAAMEVFARYGYVKATMDQVAAEAGYTKSAIYWHFANKSDLYLAICERNLRQQEQLLPGQIEAIARSEDKVQALTEWLKEQLAACMVTPDRPMLFFEFLTSSRNPEVQEQIRELFEGFYAKVTELLHVCQTQKWLRGDIDPGSLTLYTQTVLNGIVLSWILAPKGLKLDQFAQDAARLLWDGLSPQ</sequence>
<dbReference type="OrthoDB" id="9814200at2"/>
<name>A0A3P3TY91_9BACL</name>
<evidence type="ECO:0000259" key="3">
    <source>
        <dbReference type="PROSITE" id="PS50977"/>
    </source>
</evidence>
<feature type="domain" description="HTH tetR-type" evidence="3">
    <location>
        <begin position="65"/>
        <end position="125"/>
    </location>
</feature>
<evidence type="ECO:0000256" key="2">
    <source>
        <dbReference type="PROSITE-ProRule" id="PRU00335"/>
    </source>
</evidence>
<dbReference type="PANTHER" id="PTHR30055:SF226">
    <property type="entry name" value="HTH-TYPE TRANSCRIPTIONAL REGULATOR PKSA"/>
    <property type="match status" value="1"/>
</dbReference>
<dbReference type="GO" id="GO:0000976">
    <property type="term" value="F:transcription cis-regulatory region binding"/>
    <property type="evidence" value="ECO:0007669"/>
    <property type="project" value="TreeGrafter"/>
</dbReference>
<dbReference type="Gene3D" id="1.10.357.10">
    <property type="entry name" value="Tetracycline Repressor, domain 2"/>
    <property type="match status" value="1"/>
</dbReference>
<dbReference type="Pfam" id="PF00440">
    <property type="entry name" value="TetR_N"/>
    <property type="match status" value="1"/>
</dbReference>
<proteinExistence type="predicted"/>
<dbReference type="InterPro" id="IPR036271">
    <property type="entry name" value="Tet_transcr_reg_TetR-rel_C_sf"/>
</dbReference>
<dbReference type="EMBL" id="RRCN01000001">
    <property type="protein sequence ID" value="RRJ62676.1"/>
    <property type="molecule type" value="Genomic_DNA"/>
</dbReference>
<gene>
    <name evidence="4" type="ORF">EHV15_06770</name>
</gene>
<dbReference type="GO" id="GO:0003700">
    <property type="term" value="F:DNA-binding transcription factor activity"/>
    <property type="evidence" value="ECO:0007669"/>
    <property type="project" value="TreeGrafter"/>
</dbReference>
<dbReference type="InterPro" id="IPR050109">
    <property type="entry name" value="HTH-type_TetR-like_transc_reg"/>
</dbReference>
<dbReference type="SUPFAM" id="SSF46689">
    <property type="entry name" value="Homeodomain-like"/>
    <property type="match status" value="2"/>
</dbReference>
<protein>
    <submittedName>
        <fullName evidence="4">TetR family transcriptional regulator</fullName>
    </submittedName>
</protein>
<dbReference type="InterPro" id="IPR001647">
    <property type="entry name" value="HTH_TetR"/>
</dbReference>
<organism evidence="4 5">
    <name type="scientific">Paenibacillus oralis</name>
    <dbReference type="NCBI Taxonomy" id="2490856"/>
    <lineage>
        <taxon>Bacteria</taxon>
        <taxon>Bacillati</taxon>
        <taxon>Bacillota</taxon>
        <taxon>Bacilli</taxon>
        <taxon>Bacillales</taxon>
        <taxon>Paenibacillaceae</taxon>
        <taxon>Paenibacillus</taxon>
    </lineage>
</organism>
<keyword evidence="5" id="KW-1185">Reference proteome</keyword>
<reference evidence="4 5" key="1">
    <citation type="submission" date="2018-11" db="EMBL/GenBank/DDBJ databases">
        <title>Genome sequencing of Paenibacillus sp. KCOM 3021 (= ChDC PVNT-B20).</title>
        <authorList>
            <person name="Kook J.-K."/>
            <person name="Park S.-N."/>
            <person name="Lim Y.K."/>
        </authorList>
    </citation>
    <scope>NUCLEOTIDE SEQUENCE [LARGE SCALE GENOMIC DNA]</scope>
    <source>
        <strain evidence="4 5">KCOM 3021</strain>
    </source>
</reference>
<dbReference type="PANTHER" id="PTHR30055">
    <property type="entry name" value="HTH-TYPE TRANSCRIPTIONAL REGULATOR RUTR"/>
    <property type="match status" value="1"/>
</dbReference>